<comment type="caution">
    <text evidence="4">The sequence shown here is derived from an EMBL/GenBank/DDBJ whole genome shotgun (WGS) entry which is preliminary data.</text>
</comment>
<organism evidence="4 5">
    <name type="scientific">Riccia sorocarpa</name>
    <dbReference type="NCBI Taxonomy" id="122646"/>
    <lineage>
        <taxon>Eukaryota</taxon>
        <taxon>Viridiplantae</taxon>
        <taxon>Streptophyta</taxon>
        <taxon>Embryophyta</taxon>
        <taxon>Marchantiophyta</taxon>
        <taxon>Marchantiopsida</taxon>
        <taxon>Marchantiidae</taxon>
        <taxon>Marchantiales</taxon>
        <taxon>Ricciaceae</taxon>
        <taxon>Riccia</taxon>
    </lineage>
</organism>
<gene>
    <name evidence="4" type="ORF">R1sor_024049</name>
</gene>
<dbReference type="InterPro" id="IPR042171">
    <property type="entry name" value="Acyl-CoA_hotdog"/>
</dbReference>
<dbReference type="CDD" id="cd03445">
    <property type="entry name" value="Thioesterase_II_repeat2"/>
    <property type="match status" value="1"/>
</dbReference>
<dbReference type="AlphaFoldDB" id="A0ABD3GPD4"/>
<evidence type="ECO:0000256" key="1">
    <source>
        <dbReference type="ARBA" id="ARBA00006538"/>
    </source>
</evidence>
<dbReference type="InterPro" id="IPR018490">
    <property type="entry name" value="cNMP-bd_dom_sf"/>
</dbReference>
<proteinExistence type="inferred from homology"/>
<dbReference type="CDD" id="cd00038">
    <property type="entry name" value="CAP_ED"/>
    <property type="match status" value="1"/>
</dbReference>
<feature type="domain" description="Cyclic nucleotide-binding" evidence="3">
    <location>
        <begin position="87"/>
        <end position="183"/>
    </location>
</feature>
<dbReference type="Pfam" id="PF13622">
    <property type="entry name" value="4HBT_3"/>
    <property type="match status" value="1"/>
</dbReference>
<dbReference type="InterPro" id="IPR000595">
    <property type="entry name" value="cNMP-bd_dom"/>
</dbReference>
<dbReference type="InterPro" id="IPR029069">
    <property type="entry name" value="HotDog_dom_sf"/>
</dbReference>
<dbReference type="PROSITE" id="PS50042">
    <property type="entry name" value="CNMP_BINDING_3"/>
    <property type="match status" value="1"/>
</dbReference>
<dbReference type="Proteomes" id="UP001633002">
    <property type="component" value="Unassembled WGS sequence"/>
</dbReference>
<dbReference type="Pfam" id="PF00027">
    <property type="entry name" value="cNMP_binding"/>
    <property type="match status" value="1"/>
</dbReference>
<evidence type="ECO:0000313" key="5">
    <source>
        <dbReference type="Proteomes" id="UP001633002"/>
    </source>
</evidence>
<dbReference type="EMBL" id="JBJQOH010000007">
    <property type="protein sequence ID" value="KAL3681093.1"/>
    <property type="molecule type" value="Genomic_DNA"/>
</dbReference>
<name>A0ABD3GPD4_9MARC</name>
<dbReference type="SUPFAM" id="SSF54637">
    <property type="entry name" value="Thioesterase/thiol ester dehydrase-isomerase"/>
    <property type="match status" value="2"/>
</dbReference>
<dbReference type="Pfam" id="PF02551">
    <property type="entry name" value="Acyl_CoA_thio"/>
    <property type="match status" value="1"/>
</dbReference>
<accession>A0ABD3GPD4</accession>
<sequence>MPRVTILKVDQDGNEWIDIAGLFWADDPLREILTVEEVSGGGQAETLEQHQEQASIKLEMEHAKSHTDSDAVVHPEQALVLLRTLPLLQQLPEDSLPEIADTLKTFHYGPGETIVQHNTGGERLYIIWRGEAKVVSPPEETSIGHTESTLRCGDYFGLASPVSARQSYRADVFAVSEVTCLQLAHDRADLIGNSSVWNWSEPSITVESCLLVEKIEPNLFKSVVPERNYRRKVRNTFGGQTIGQALIAASRTVDPGYTQDSLHCYFLRTGKENDPVEYKVERTRDGMSFATRHVQAIQFGKIIFVMYASFKRPEDTPSFEHNTNPMPSSPSPDELIQDEVHYDNFLMDPRLPLSVKQRYAGVKLPLGPVDVRPCENRDRFRAVKTEARLSLWMRARGRVSDDAVIHGGAACYCSDIALLGVALRPHPENKQSRLQMLSLDHSMWFHGPFKADEWFLYEVTGPWAGDGRGLCNGRIYQNGELVVTVTQEGLLRQLEDKVEKAAKL</sequence>
<dbReference type="InterPro" id="IPR049449">
    <property type="entry name" value="TesB_ACOT8-like_N"/>
</dbReference>
<evidence type="ECO:0000313" key="4">
    <source>
        <dbReference type="EMBL" id="KAL3681093.1"/>
    </source>
</evidence>
<evidence type="ECO:0000256" key="2">
    <source>
        <dbReference type="ARBA" id="ARBA00022801"/>
    </source>
</evidence>
<keyword evidence="2" id="KW-0378">Hydrolase</keyword>
<dbReference type="InterPro" id="IPR003703">
    <property type="entry name" value="Acyl_CoA_thio"/>
</dbReference>
<dbReference type="CDD" id="cd03444">
    <property type="entry name" value="Thioesterase_II_repeat1"/>
    <property type="match status" value="1"/>
</dbReference>
<dbReference type="SMART" id="SM00100">
    <property type="entry name" value="cNMP"/>
    <property type="match status" value="1"/>
</dbReference>
<evidence type="ECO:0000259" key="3">
    <source>
        <dbReference type="PROSITE" id="PS50042"/>
    </source>
</evidence>
<dbReference type="PANTHER" id="PTHR11066:SF34">
    <property type="entry name" value="ACYL-COENZYME A THIOESTERASE 8"/>
    <property type="match status" value="1"/>
</dbReference>
<dbReference type="PANTHER" id="PTHR11066">
    <property type="entry name" value="ACYL-COA THIOESTERASE"/>
    <property type="match status" value="1"/>
</dbReference>
<dbReference type="GO" id="GO:0047617">
    <property type="term" value="F:fatty acyl-CoA hydrolase activity"/>
    <property type="evidence" value="ECO:0007669"/>
    <property type="project" value="UniProtKB-ARBA"/>
</dbReference>
<comment type="similarity">
    <text evidence="1">Belongs to the C/M/P thioester hydrolase family.</text>
</comment>
<dbReference type="InterPro" id="IPR014710">
    <property type="entry name" value="RmlC-like_jellyroll"/>
</dbReference>
<keyword evidence="5" id="KW-1185">Reference proteome</keyword>
<dbReference type="SUPFAM" id="SSF51206">
    <property type="entry name" value="cAMP-binding domain-like"/>
    <property type="match status" value="1"/>
</dbReference>
<reference evidence="4 5" key="1">
    <citation type="submission" date="2024-09" db="EMBL/GenBank/DDBJ databases">
        <title>Chromosome-scale assembly of Riccia sorocarpa.</title>
        <authorList>
            <person name="Paukszto L."/>
        </authorList>
    </citation>
    <scope>NUCLEOTIDE SEQUENCE [LARGE SCALE GENOMIC DNA]</scope>
    <source>
        <strain evidence="4">LP-2024</strain>
        <tissue evidence="4">Aerial parts of the thallus</tissue>
    </source>
</reference>
<dbReference type="Gene3D" id="2.60.120.10">
    <property type="entry name" value="Jelly Rolls"/>
    <property type="match status" value="1"/>
</dbReference>
<protein>
    <recommendedName>
        <fullName evidence="3">Cyclic nucleotide-binding domain-containing protein</fullName>
    </recommendedName>
</protein>
<dbReference type="Gene3D" id="2.40.160.210">
    <property type="entry name" value="Acyl-CoA thioesterase, double hotdog domain"/>
    <property type="match status" value="1"/>
</dbReference>
<dbReference type="InterPro" id="IPR025652">
    <property type="entry name" value="TesB_C"/>
</dbReference>